<accession>A0AAE9AVN2</accession>
<proteinExistence type="predicted"/>
<evidence type="ECO:0000313" key="2">
    <source>
        <dbReference type="Proteomes" id="UP000318720"/>
    </source>
</evidence>
<dbReference type="EMBL" id="SPAZ01000349">
    <property type="protein sequence ID" value="TQE16824.1"/>
    <property type="molecule type" value="Genomic_DNA"/>
</dbReference>
<protein>
    <submittedName>
        <fullName evidence="1">Uncharacterized protein</fullName>
    </submittedName>
</protein>
<gene>
    <name evidence="1" type="ORF">Sipo8835_42700</name>
</gene>
<reference evidence="1 2" key="1">
    <citation type="submission" date="2019-03" db="EMBL/GenBank/DDBJ databases">
        <title>Comparative genomic analyses of the sweetpotato soil rot pathogen, Streptomyces ipomoeae.</title>
        <authorList>
            <person name="Ruschel Soares N."/>
            <person name="Badger J.H."/>
            <person name="Huguet-Tapia J.C."/>
            <person name="Clark C.A."/>
            <person name="Pettis G.S."/>
        </authorList>
    </citation>
    <scope>NUCLEOTIDE SEQUENCE [LARGE SCALE GENOMIC DNA]</scope>
    <source>
        <strain evidence="1 2">88-35</strain>
    </source>
</reference>
<dbReference type="AlphaFoldDB" id="A0AAE9AVN2"/>
<evidence type="ECO:0000313" key="1">
    <source>
        <dbReference type="EMBL" id="TQE16824.1"/>
    </source>
</evidence>
<comment type="caution">
    <text evidence="1">The sequence shown here is derived from an EMBL/GenBank/DDBJ whole genome shotgun (WGS) entry which is preliminary data.</text>
</comment>
<name>A0AAE9AVN2_9ACTN</name>
<sequence>MDAVQTQSPSPQPSGAPRWVAMFHEGSSGSWRVGAESPYRLPVLYAVGEMTQTLRARGEDPAVVVWGPKGGGGEWQRHEVPAAVSAPAPPEDVAPSEAGGGTLAERMTGRRQQVLLAGLGKAGLYDLSPEDSAAVEALVDRLDETTVRRVAHWLAVAGGER</sequence>
<organism evidence="1 2">
    <name type="scientific">Streptomyces ipomoeae</name>
    <dbReference type="NCBI Taxonomy" id="103232"/>
    <lineage>
        <taxon>Bacteria</taxon>
        <taxon>Bacillati</taxon>
        <taxon>Actinomycetota</taxon>
        <taxon>Actinomycetes</taxon>
        <taxon>Kitasatosporales</taxon>
        <taxon>Streptomycetaceae</taxon>
        <taxon>Streptomyces</taxon>
    </lineage>
</organism>
<dbReference type="Proteomes" id="UP000318720">
    <property type="component" value="Unassembled WGS sequence"/>
</dbReference>